<dbReference type="SMART" id="SM00448">
    <property type="entry name" value="REC"/>
    <property type="match status" value="1"/>
</dbReference>
<reference evidence="4 5" key="1">
    <citation type="submission" date="2018-06" db="EMBL/GenBank/DDBJ databases">
        <title>Genomic Encyclopedia of Archaeal and Bacterial Type Strains, Phase II (KMG-II): from individual species to whole genera.</title>
        <authorList>
            <person name="Goeker M."/>
        </authorList>
    </citation>
    <scope>NUCLEOTIDE SEQUENCE [LARGE SCALE GENOMIC DNA]</scope>
    <source>
        <strain evidence="4 5">DSM 22009</strain>
    </source>
</reference>
<evidence type="ECO:0000256" key="2">
    <source>
        <dbReference type="PROSITE-ProRule" id="PRU00169"/>
    </source>
</evidence>
<name>A0A2W7NFM6_9RHOB</name>
<dbReference type="PROSITE" id="PS50110">
    <property type="entry name" value="RESPONSE_REGULATORY"/>
    <property type="match status" value="1"/>
</dbReference>
<protein>
    <submittedName>
        <fullName evidence="4">Response regulator receiver domain-containing protein</fullName>
    </submittedName>
</protein>
<feature type="domain" description="Response regulatory" evidence="3">
    <location>
        <begin position="2"/>
        <end position="119"/>
    </location>
</feature>
<comment type="caution">
    <text evidence="4">The sequence shown here is derived from an EMBL/GenBank/DDBJ whole genome shotgun (WGS) entry which is preliminary data.</text>
</comment>
<dbReference type="RefSeq" id="WP_111536770.1">
    <property type="nucleotide sequence ID" value="NZ_QKZL01000005.1"/>
</dbReference>
<feature type="modified residue" description="4-aspartylphosphate" evidence="2">
    <location>
        <position position="52"/>
    </location>
</feature>
<keyword evidence="1 2" id="KW-0597">Phosphoprotein</keyword>
<gene>
    <name evidence="4" type="ORF">LX81_01607</name>
</gene>
<dbReference type="InterPro" id="IPR050595">
    <property type="entry name" value="Bact_response_regulator"/>
</dbReference>
<organism evidence="4 5">
    <name type="scientific">Palleronia aestuarii</name>
    <dbReference type="NCBI Taxonomy" id="568105"/>
    <lineage>
        <taxon>Bacteria</taxon>
        <taxon>Pseudomonadati</taxon>
        <taxon>Pseudomonadota</taxon>
        <taxon>Alphaproteobacteria</taxon>
        <taxon>Rhodobacterales</taxon>
        <taxon>Roseobacteraceae</taxon>
        <taxon>Palleronia</taxon>
    </lineage>
</organism>
<evidence type="ECO:0000256" key="1">
    <source>
        <dbReference type="ARBA" id="ARBA00022553"/>
    </source>
</evidence>
<proteinExistence type="predicted"/>
<dbReference type="EMBL" id="QKZL01000005">
    <property type="protein sequence ID" value="PZX16977.1"/>
    <property type="molecule type" value="Genomic_DNA"/>
</dbReference>
<dbReference type="InterPro" id="IPR001789">
    <property type="entry name" value="Sig_transdc_resp-reg_receiver"/>
</dbReference>
<dbReference type="AlphaFoldDB" id="A0A2W7NFM6"/>
<sequence>MKILHVEDEADIREIAELALKFDPDFEVTSVANGADALERAAEIDPELLLLDVMMPDMDGPSLLKTLRGHARTAGTPVIFMTAAAQKHIVDDLMQLGAIGVITKPFDPMTLAEDVREIVESRGIVAAG</sequence>
<dbReference type="OrthoDB" id="9800897at2"/>
<evidence type="ECO:0000313" key="5">
    <source>
        <dbReference type="Proteomes" id="UP000248916"/>
    </source>
</evidence>
<evidence type="ECO:0000259" key="3">
    <source>
        <dbReference type="PROSITE" id="PS50110"/>
    </source>
</evidence>
<accession>A0A2W7NFM6</accession>
<dbReference type="PANTHER" id="PTHR44591:SF3">
    <property type="entry name" value="RESPONSE REGULATORY DOMAIN-CONTAINING PROTEIN"/>
    <property type="match status" value="1"/>
</dbReference>
<dbReference type="Proteomes" id="UP000248916">
    <property type="component" value="Unassembled WGS sequence"/>
</dbReference>
<dbReference type="PANTHER" id="PTHR44591">
    <property type="entry name" value="STRESS RESPONSE REGULATOR PROTEIN 1"/>
    <property type="match status" value="1"/>
</dbReference>
<keyword evidence="5" id="KW-1185">Reference proteome</keyword>
<evidence type="ECO:0000313" key="4">
    <source>
        <dbReference type="EMBL" id="PZX16977.1"/>
    </source>
</evidence>
<dbReference type="Pfam" id="PF00072">
    <property type="entry name" value="Response_reg"/>
    <property type="match status" value="1"/>
</dbReference>
<dbReference type="GO" id="GO:0000160">
    <property type="term" value="P:phosphorelay signal transduction system"/>
    <property type="evidence" value="ECO:0007669"/>
    <property type="project" value="InterPro"/>
</dbReference>
<dbReference type="InterPro" id="IPR011006">
    <property type="entry name" value="CheY-like_superfamily"/>
</dbReference>
<dbReference type="Gene3D" id="3.40.50.2300">
    <property type="match status" value="1"/>
</dbReference>
<dbReference type="SUPFAM" id="SSF52172">
    <property type="entry name" value="CheY-like"/>
    <property type="match status" value="1"/>
</dbReference>